<protein>
    <submittedName>
        <fullName evidence="2">Nuclear transport factor 2 family protein</fullName>
    </submittedName>
</protein>
<dbReference type="AlphaFoldDB" id="A0A927JAS9"/>
<accession>A0A927JAS9</accession>
<feature type="domain" description="SnoaL-like" evidence="1">
    <location>
        <begin position="9"/>
        <end position="102"/>
    </location>
</feature>
<dbReference type="EMBL" id="JACYWE010000002">
    <property type="protein sequence ID" value="MBD8505868.1"/>
    <property type="molecule type" value="Genomic_DNA"/>
</dbReference>
<dbReference type="RefSeq" id="WP_192038320.1">
    <property type="nucleotide sequence ID" value="NZ_JACYWE010000002.1"/>
</dbReference>
<sequence length="107" mass="11453">MTSELPAAVQQLIAATNSGDVEGFLGSFSDDGVVDDWGREFRGREAIREWSDREYIGKQITLDLTSSAVAGDSATVTTIVGGNGYNGPSTFIFDVSGARVSRMTIRE</sequence>
<evidence type="ECO:0000313" key="2">
    <source>
        <dbReference type="EMBL" id="MBD8505868.1"/>
    </source>
</evidence>
<proteinExistence type="predicted"/>
<reference evidence="2" key="1">
    <citation type="submission" date="2020-09" db="EMBL/GenBank/DDBJ databases">
        <title>Hoyosella lacisalsi sp. nov., a halotolerant actinobacterium isolated from soil of Lake Gudzhirganskoe.</title>
        <authorList>
            <person name="Yang Q."/>
            <person name="Guo P.Y."/>
            <person name="Liu S.W."/>
            <person name="Li F.N."/>
            <person name="Sun C.H."/>
        </authorList>
    </citation>
    <scope>NUCLEOTIDE SEQUENCE</scope>
    <source>
        <strain evidence="2">G463</strain>
    </source>
</reference>
<dbReference type="Pfam" id="PF12680">
    <property type="entry name" value="SnoaL_2"/>
    <property type="match status" value="1"/>
</dbReference>
<keyword evidence="3" id="KW-1185">Reference proteome</keyword>
<name>A0A927JAS9_9ACTN</name>
<organism evidence="2 3">
    <name type="scientific">Lolliginicoccus lacisalsi</name>
    <dbReference type="NCBI Taxonomy" id="2742202"/>
    <lineage>
        <taxon>Bacteria</taxon>
        <taxon>Bacillati</taxon>
        <taxon>Actinomycetota</taxon>
        <taxon>Actinomycetes</taxon>
        <taxon>Mycobacteriales</taxon>
        <taxon>Hoyosellaceae</taxon>
        <taxon>Lolliginicoccus</taxon>
    </lineage>
</organism>
<dbReference type="Proteomes" id="UP000642993">
    <property type="component" value="Unassembled WGS sequence"/>
</dbReference>
<evidence type="ECO:0000313" key="3">
    <source>
        <dbReference type="Proteomes" id="UP000642993"/>
    </source>
</evidence>
<dbReference type="InterPro" id="IPR032710">
    <property type="entry name" value="NTF2-like_dom_sf"/>
</dbReference>
<gene>
    <name evidence="2" type="ORF">HT102_05145</name>
</gene>
<comment type="caution">
    <text evidence="2">The sequence shown here is derived from an EMBL/GenBank/DDBJ whole genome shotgun (WGS) entry which is preliminary data.</text>
</comment>
<evidence type="ECO:0000259" key="1">
    <source>
        <dbReference type="Pfam" id="PF12680"/>
    </source>
</evidence>
<dbReference type="InterPro" id="IPR037401">
    <property type="entry name" value="SnoaL-like"/>
</dbReference>
<dbReference type="Gene3D" id="3.10.450.50">
    <property type="match status" value="1"/>
</dbReference>
<dbReference type="SUPFAM" id="SSF54427">
    <property type="entry name" value="NTF2-like"/>
    <property type="match status" value="1"/>
</dbReference>